<dbReference type="Proteomes" id="UP001145094">
    <property type="component" value="Unassembled WGS sequence"/>
</dbReference>
<organism evidence="3 4">
    <name type="scientific">Sellimonas catena</name>
    <dbReference type="NCBI Taxonomy" id="2994035"/>
    <lineage>
        <taxon>Bacteria</taxon>
        <taxon>Bacillati</taxon>
        <taxon>Bacillota</taxon>
        <taxon>Clostridia</taxon>
        <taxon>Lachnospirales</taxon>
        <taxon>Lachnospiraceae</taxon>
        <taxon>Sellimonas</taxon>
    </lineage>
</organism>
<feature type="transmembrane region" description="Helical" evidence="1">
    <location>
        <begin position="202"/>
        <end position="221"/>
    </location>
</feature>
<evidence type="ECO:0000313" key="4">
    <source>
        <dbReference type="Proteomes" id="UP001145094"/>
    </source>
</evidence>
<dbReference type="Proteomes" id="UP001145145">
    <property type="component" value="Unassembled WGS sequence"/>
</dbReference>
<gene>
    <name evidence="2" type="ORF">Selli1_19410</name>
    <name evidence="3" type="ORF">Selli2_03990</name>
</gene>
<keyword evidence="1" id="KW-0472">Membrane</keyword>
<dbReference type="RefSeq" id="WP_191435884.1">
    <property type="nucleotide sequence ID" value="NZ_BSBO01000019.1"/>
</dbReference>
<keyword evidence="1" id="KW-0812">Transmembrane</keyword>
<keyword evidence="1" id="KW-1133">Transmembrane helix</keyword>
<dbReference type="EMBL" id="BSCH01000002">
    <property type="protein sequence ID" value="GLG88973.1"/>
    <property type="molecule type" value="Genomic_DNA"/>
</dbReference>
<evidence type="ECO:0000256" key="1">
    <source>
        <dbReference type="SAM" id="Phobius"/>
    </source>
</evidence>
<dbReference type="InterPro" id="IPR010787">
    <property type="entry name" value="DUF1385"/>
</dbReference>
<dbReference type="PANTHER" id="PTHR42867:SF1">
    <property type="entry name" value="MEMBRANE PROTEIN-RELATED"/>
    <property type="match status" value="1"/>
</dbReference>
<reference evidence="2" key="1">
    <citation type="submission" date="2022-11" db="EMBL/GenBank/DDBJ databases">
        <title>Draft genome sequence of Sellimonas catena strain 12EGH17.</title>
        <authorList>
            <person name="Atsushi H."/>
            <person name="Moriya O."/>
            <person name="Mitsuo S."/>
        </authorList>
    </citation>
    <scope>NUCLEOTIDE SEQUENCE</scope>
    <source>
        <strain evidence="2">12EGH17</strain>
    </source>
</reference>
<evidence type="ECO:0000313" key="3">
    <source>
        <dbReference type="EMBL" id="GLG88973.1"/>
    </source>
</evidence>
<dbReference type="Pfam" id="PF07136">
    <property type="entry name" value="DUF1385"/>
    <property type="match status" value="1"/>
</dbReference>
<accession>A0A9W6FGM8</accession>
<feature type="transmembrane region" description="Helical" evidence="1">
    <location>
        <begin position="136"/>
        <end position="157"/>
    </location>
</feature>
<reference evidence="2" key="2">
    <citation type="submission" date="2022-11" db="EMBL/GenBank/DDBJ databases">
        <title>Draft genome sequence of Sellimonas catena strain 12EGH17.</title>
        <authorList>
            <person name="Hisatomi A."/>
            <person name="Ohkuma M."/>
            <person name="Sakamoto M."/>
        </authorList>
    </citation>
    <scope>NUCLEOTIDE SEQUENCE</scope>
    <source>
        <strain evidence="2">12EGH17</strain>
    </source>
</reference>
<feature type="transmembrane region" description="Helical" evidence="1">
    <location>
        <begin position="227"/>
        <end position="248"/>
    </location>
</feature>
<evidence type="ECO:0000313" key="5">
    <source>
        <dbReference type="Proteomes" id="UP001145145"/>
    </source>
</evidence>
<reference evidence="3" key="3">
    <citation type="submission" date="2022-11" db="EMBL/GenBank/DDBJ databases">
        <title>Draft genome sequence of Sellimonas catena strain 18CBH55.</title>
        <authorList>
            <person name="Hisatomi A."/>
            <person name="Ohkuma M."/>
            <person name="Sakamoto M."/>
        </authorList>
    </citation>
    <scope>NUCLEOTIDE SEQUENCE</scope>
    <source>
        <strain evidence="3">18CBH55</strain>
    </source>
</reference>
<feature type="transmembrane region" description="Helical" evidence="1">
    <location>
        <begin position="101"/>
        <end position="124"/>
    </location>
</feature>
<keyword evidence="5" id="KW-1185">Reference proteome</keyword>
<reference evidence="3" key="4">
    <citation type="submission" date="2022-11" db="EMBL/GenBank/DDBJ databases">
        <title>Draft genome sequence of Sellimonas catena strain 18CBH55.</title>
        <authorList>
            <person name="Atsushi H."/>
            <person name="Moriya O."/>
            <person name="Mitsuo S."/>
        </authorList>
    </citation>
    <scope>NUCLEOTIDE SEQUENCE</scope>
    <source>
        <strain evidence="3">18CBH55</strain>
    </source>
</reference>
<comment type="caution">
    <text evidence="3">The sequence shown here is derived from an EMBL/GenBank/DDBJ whole genome shotgun (WGS) entry which is preliminary data.</text>
</comment>
<dbReference type="EMBL" id="BSBO01000019">
    <property type="protein sequence ID" value="GLG04767.1"/>
    <property type="molecule type" value="Genomic_DNA"/>
</dbReference>
<name>A0A9W6FGM8_9FIRM</name>
<reference evidence="3 5" key="5">
    <citation type="journal article" date="2023" name="Int. J. Syst. Evol. Microbiol.">
        <title>Sellimonas catena sp. nov., isolated from human faeces.</title>
        <authorList>
            <person name="Hisatomi A."/>
            <person name="Ohkuma M."/>
            <person name="Sakamoto M."/>
        </authorList>
    </citation>
    <scope>NUCLEOTIDE SEQUENCE</scope>
    <source>
        <strain evidence="2 5">12EGH17</strain>
        <strain evidence="3">18CBH55</strain>
    </source>
</reference>
<dbReference type="PANTHER" id="PTHR42867">
    <property type="entry name" value="MEMBRANE PROTEIN-RELATED"/>
    <property type="match status" value="1"/>
</dbReference>
<evidence type="ECO:0000313" key="2">
    <source>
        <dbReference type="EMBL" id="GLG04767.1"/>
    </source>
</evidence>
<sequence length="316" mass="35697">MKSSNVGGQAVLEGVMMKHKDRYAVAVRKPDGTVVVEQDDYKSIVGSHQKLLKTPFIRGIFNFIDSMILGMKTLTWSAGFEEEEEVLTEKEARKREKLDQVINGVVMAVSFLIAIAIFMVLPYFLSDLFKTVIPSYVIRTILEGVIRILIFVGYIWLISRMEDIRRLYQYHGAEHKCINCIEHGLPLTVDNVRISSKEHKRCGTSFLMFVMIVGIVLLFFVQTESHILRVVIRIALLPVIAGISYEIIRLAGNSDNVVVNLLSRPGLMLQGLTTKEPDDSMIEVAIASVEAVFDWKAYLAENFPVREESGRKEEAV</sequence>
<protein>
    <submittedName>
        <fullName evidence="3">Membrane protein</fullName>
    </submittedName>
</protein>
<dbReference type="AlphaFoldDB" id="A0A9W6FGM8"/>
<proteinExistence type="predicted"/>